<evidence type="ECO:0000313" key="2">
    <source>
        <dbReference type="Proteomes" id="UP001596118"/>
    </source>
</evidence>
<comment type="caution">
    <text evidence="1">The sequence shown here is derived from an EMBL/GenBank/DDBJ whole genome shotgun (WGS) entry which is preliminary data.</text>
</comment>
<sequence length="447" mass="50936">MFKVLKWSSEWSSQLNGVVSLSRSRSLKGDYLINEVYCRDMPFRGRLDGQPVVPAIIDDGEAVTCPVCGGTMYPRSAPSKSRHFYHVSDDASQRCSNGGESETHERAVARVEVALHQQFGENARIETEVDIDVADVPTPVTERRADALATFDDWNPYFGEGLAVEVQHSHEDKDVHQVTHDYLAAGYSVVWIRAATVLLDTFNYDTIGAEFEQDDGSGYAQRTSKASRFTNCQALLYNGEHAWERVPPYAHPRGQVDLITYDICTAQGCELRRLHESDGSFTYIASDEHGPDFPLKALKNAIVREYDRDPFWKWAGSQYHSAQVEKLLARRPEIERCRGPKGFHEWGRRETLWTNHSDQPLIELRECMYCPVRLVTNHRGRSGHSTFCLYGREPDLDWDDVYFQASPPECDHYLYDEDAIEDYCPKCGATMETPETTLHDHTSWIPP</sequence>
<keyword evidence="2" id="KW-1185">Reference proteome</keyword>
<protein>
    <submittedName>
        <fullName evidence="1">Competence protein CoiA</fullName>
    </submittedName>
</protein>
<dbReference type="Proteomes" id="UP001596118">
    <property type="component" value="Unassembled WGS sequence"/>
</dbReference>
<evidence type="ECO:0000313" key="1">
    <source>
        <dbReference type="EMBL" id="MFC5280255.1"/>
    </source>
</evidence>
<name>A0ABD5R5Z9_9EURY</name>
<dbReference type="AlphaFoldDB" id="A0ABD5R5Z9"/>
<dbReference type="RefSeq" id="WP_256412854.1">
    <property type="nucleotide sequence ID" value="NZ_JANHDM010000013.1"/>
</dbReference>
<accession>A0ABD5R5Z9</accession>
<gene>
    <name evidence="1" type="ORF">ACFPM1_16055</name>
</gene>
<proteinExistence type="predicted"/>
<dbReference type="EMBL" id="JBHSKY010000024">
    <property type="protein sequence ID" value="MFC5280255.1"/>
    <property type="molecule type" value="Genomic_DNA"/>
</dbReference>
<organism evidence="1 2">
    <name type="scientific">Halorubrum rubrum</name>
    <dbReference type="NCBI Taxonomy" id="1126240"/>
    <lineage>
        <taxon>Archaea</taxon>
        <taxon>Methanobacteriati</taxon>
        <taxon>Methanobacteriota</taxon>
        <taxon>Stenosarchaea group</taxon>
        <taxon>Halobacteria</taxon>
        <taxon>Halobacteriales</taxon>
        <taxon>Haloferacaceae</taxon>
        <taxon>Halorubrum</taxon>
    </lineage>
</organism>
<reference evidence="1 2" key="1">
    <citation type="journal article" date="2019" name="Int. J. Syst. Evol. Microbiol.">
        <title>The Global Catalogue of Microorganisms (GCM) 10K type strain sequencing project: providing services to taxonomists for standard genome sequencing and annotation.</title>
        <authorList>
            <consortium name="The Broad Institute Genomics Platform"/>
            <consortium name="The Broad Institute Genome Sequencing Center for Infectious Disease"/>
            <person name="Wu L."/>
            <person name="Ma J."/>
        </authorList>
    </citation>
    <scope>NUCLEOTIDE SEQUENCE [LARGE SCALE GENOMIC DNA]</scope>
    <source>
        <strain evidence="1 2">CGMCC 1.12124</strain>
    </source>
</reference>